<evidence type="ECO:0000313" key="1">
    <source>
        <dbReference type="EMBL" id="SVD79590.1"/>
    </source>
</evidence>
<dbReference type="AlphaFoldDB" id="A0A382Y8Z3"/>
<organism evidence="1">
    <name type="scientific">marine metagenome</name>
    <dbReference type="NCBI Taxonomy" id="408172"/>
    <lineage>
        <taxon>unclassified sequences</taxon>
        <taxon>metagenomes</taxon>
        <taxon>ecological metagenomes</taxon>
    </lineage>
</organism>
<accession>A0A382Y8Z3</accession>
<evidence type="ECO:0008006" key="2">
    <source>
        <dbReference type="Google" id="ProtNLM"/>
    </source>
</evidence>
<sequence length="78" mass="8412">MKYNLFTILTMFSLILSGCGSKGGPDLSPEASRKTIKSAPDWFLDPPHKDGFKENAATATSQDMQMALDKARTSAATT</sequence>
<reference evidence="1" key="1">
    <citation type="submission" date="2018-05" db="EMBL/GenBank/DDBJ databases">
        <authorList>
            <person name="Lanie J.A."/>
            <person name="Ng W.-L."/>
            <person name="Kazmierczak K.M."/>
            <person name="Andrzejewski T.M."/>
            <person name="Davidsen T.M."/>
            <person name="Wayne K.J."/>
            <person name="Tettelin H."/>
            <person name="Glass J.I."/>
            <person name="Rusch D."/>
            <person name="Podicherti R."/>
            <person name="Tsui H.-C.T."/>
            <person name="Winkler M.E."/>
        </authorList>
    </citation>
    <scope>NUCLEOTIDE SEQUENCE</scope>
</reference>
<gene>
    <name evidence="1" type="ORF">METZ01_LOCUS432444</name>
</gene>
<dbReference type="EMBL" id="UINC01173798">
    <property type="protein sequence ID" value="SVD79590.1"/>
    <property type="molecule type" value="Genomic_DNA"/>
</dbReference>
<proteinExistence type="predicted"/>
<protein>
    <recommendedName>
        <fullName evidence="2">Lipoprotein</fullName>
    </recommendedName>
</protein>
<name>A0A382Y8Z3_9ZZZZ</name>
<feature type="non-terminal residue" evidence="1">
    <location>
        <position position="78"/>
    </location>
</feature>
<dbReference type="PROSITE" id="PS51257">
    <property type="entry name" value="PROKAR_LIPOPROTEIN"/>
    <property type="match status" value="1"/>
</dbReference>